<dbReference type="Proteomes" id="UP000232323">
    <property type="component" value="Unassembled WGS sequence"/>
</dbReference>
<dbReference type="GO" id="GO:0008180">
    <property type="term" value="C:COP9 signalosome"/>
    <property type="evidence" value="ECO:0007669"/>
    <property type="project" value="UniProtKB-KW"/>
</dbReference>
<dbReference type="OrthoDB" id="5351233at2759"/>
<keyword evidence="5" id="KW-0539">Nucleus</keyword>
<dbReference type="GO" id="GO:0010387">
    <property type="term" value="P:COP9 signalosome assembly"/>
    <property type="evidence" value="ECO:0007669"/>
    <property type="project" value="InterPro"/>
</dbReference>
<evidence type="ECO:0000256" key="5">
    <source>
        <dbReference type="ARBA" id="ARBA00023242"/>
    </source>
</evidence>
<dbReference type="AlphaFoldDB" id="A0A250WT66"/>
<keyword evidence="8" id="KW-1185">Reference proteome</keyword>
<feature type="domain" description="CSN8/PSMD8/EIF3K" evidence="6">
    <location>
        <begin position="39"/>
        <end position="178"/>
    </location>
</feature>
<evidence type="ECO:0000256" key="2">
    <source>
        <dbReference type="ARBA" id="ARBA00004496"/>
    </source>
</evidence>
<proteinExistence type="predicted"/>
<evidence type="ECO:0000313" key="7">
    <source>
        <dbReference type="EMBL" id="GAX73852.1"/>
    </source>
</evidence>
<dbReference type="GO" id="GO:0005737">
    <property type="term" value="C:cytoplasm"/>
    <property type="evidence" value="ECO:0007669"/>
    <property type="project" value="UniProtKB-SubCell"/>
</dbReference>
<dbReference type="InterPro" id="IPR033205">
    <property type="entry name" value="COP9_CSN8"/>
</dbReference>
<evidence type="ECO:0000259" key="6">
    <source>
        <dbReference type="Pfam" id="PF10075"/>
    </source>
</evidence>
<evidence type="ECO:0000313" key="8">
    <source>
        <dbReference type="Proteomes" id="UP000232323"/>
    </source>
</evidence>
<dbReference type="PANTHER" id="PTHR13339:SF0">
    <property type="entry name" value="COP9 SIGNALOSOME COMPLEX SUBUNIT 8"/>
    <property type="match status" value="1"/>
</dbReference>
<name>A0A250WT66_9CHLO</name>
<dbReference type="Gene3D" id="1.25.40.990">
    <property type="match status" value="1"/>
</dbReference>
<gene>
    <name evidence="7" type="ORF">CEUSTIGMA_g1302.t1</name>
</gene>
<dbReference type="GO" id="GO:0000338">
    <property type="term" value="P:protein deneddylation"/>
    <property type="evidence" value="ECO:0007669"/>
    <property type="project" value="InterPro"/>
</dbReference>
<evidence type="ECO:0000256" key="1">
    <source>
        <dbReference type="ARBA" id="ARBA00004123"/>
    </source>
</evidence>
<comment type="caution">
    <text evidence="7">The sequence shown here is derived from an EMBL/GenBank/DDBJ whole genome shotgun (WGS) entry which is preliminary data.</text>
</comment>
<accession>A0A250WT66</accession>
<dbReference type="Pfam" id="PF10075">
    <property type="entry name" value="CSN8_PSD8_EIF3K"/>
    <property type="match status" value="1"/>
</dbReference>
<comment type="subcellular location">
    <subcellularLocation>
        <location evidence="2">Cytoplasm</location>
    </subcellularLocation>
    <subcellularLocation>
        <location evidence="1">Nucleus</location>
    </subcellularLocation>
</comment>
<reference evidence="7 8" key="1">
    <citation type="submission" date="2017-08" db="EMBL/GenBank/DDBJ databases">
        <title>Acidophilic green algal genome provides insights into adaptation to an acidic environment.</title>
        <authorList>
            <person name="Hirooka S."/>
            <person name="Hirose Y."/>
            <person name="Kanesaki Y."/>
            <person name="Higuchi S."/>
            <person name="Fujiwara T."/>
            <person name="Onuma R."/>
            <person name="Era A."/>
            <person name="Ohbayashi R."/>
            <person name="Uzuka A."/>
            <person name="Nozaki H."/>
            <person name="Yoshikawa H."/>
            <person name="Miyagishima S.Y."/>
        </authorList>
    </citation>
    <scope>NUCLEOTIDE SEQUENCE [LARGE SCALE GENOMIC DNA]</scope>
    <source>
        <strain evidence="7 8">NIES-2499</strain>
    </source>
</reference>
<evidence type="ECO:0000256" key="4">
    <source>
        <dbReference type="ARBA" id="ARBA00022790"/>
    </source>
</evidence>
<sequence length="198" mass="22565">MAANAIDAVSASLQERHYEQLSKILDACELESSNPHVLEDWPCALHLLGHIYNQNLNDARFLWKRIPASVKQNNPELEAVWRLLQFAWSRQYQGLWQALQGYQWSTQLQPLIESLVIKMREHLLDLISTAYATVTPAKIALLCGMTQAETLSTCRLLGWQIDDSTGMCKVLPKNTEGKKLDSAANLQQMTEYMIHLEQ</sequence>
<dbReference type="PANTHER" id="PTHR13339">
    <property type="entry name" value="COP9 SIGNALOSOME COMPLEX SUBUNIT 8"/>
    <property type="match status" value="1"/>
</dbReference>
<evidence type="ECO:0000256" key="3">
    <source>
        <dbReference type="ARBA" id="ARBA00022490"/>
    </source>
</evidence>
<protein>
    <recommendedName>
        <fullName evidence="6">CSN8/PSMD8/EIF3K domain-containing protein</fullName>
    </recommendedName>
</protein>
<dbReference type="EMBL" id="BEGY01000005">
    <property type="protein sequence ID" value="GAX73852.1"/>
    <property type="molecule type" value="Genomic_DNA"/>
</dbReference>
<organism evidence="7 8">
    <name type="scientific">Chlamydomonas eustigma</name>
    <dbReference type="NCBI Taxonomy" id="1157962"/>
    <lineage>
        <taxon>Eukaryota</taxon>
        <taxon>Viridiplantae</taxon>
        <taxon>Chlorophyta</taxon>
        <taxon>core chlorophytes</taxon>
        <taxon>Chlorophyceae</taxon>
        <taxon>CS clade</taxon>
        <taxon>Chlamydomonadales</taxon>
        <taxon>Chlamydomonadaceae</taxon>
        <taxon>Chlamydomonas</taxon>
    </lineage>
</organism>
<dbReference type="STRING" id="1157962.A0A250WT66"/>
<keyword evidence="3" id="KW-0963">Cytoplasm</keyword>
<keyword evidence="4" id="KW-0736">Signalosome</keyword>
<dbReference type="InterPro" id="IPR033464">
    <property type="entry name" value="CSN8_PSD8_EIF3K"/>
</dbReference>